<dbReference type="Gene3D" id="3.30.1360.120">
    <property type="entry name" value="Probable tRNA modification gtpase trme, domain 1"/>
    <property type="match status" value="1"/>
</dbReference>
<dbReference type="Pfam" id="PF04268">
    <property type="entry name" value="SoxG"/>
    <property type="match status" value="1"/>
</dbReference>
<dbReference type="InterPro" id="IPR027266">
    <property type="entry name" value="TrmE/GcvT-like"/>
</dbReference>
<comment type="caution">
    <text evidence="1">The sequence shown here is derived from an EMBL/GenBank/DDBJ whole genome shotgun (WGS) entry which is preliminary data.</text>
</comment>
<protein>
    <recommendedName>
        <fullName evidence="3">Sarcosine oxidase subunit gamma</fullName>
    </recommendedName>
</protein>
<dbReference type="STRING" id="665126.ABB55_26155"/>
<keyword evidence="2" id="KW-1185">Reference proteome</keyword>
<evidence type="ECO:0000313" key="2">
    <source>
        <dbReference type="Proteomes" id="UP000048984"/>
    </source>
</evidence>
<dbReference type="AlphaFoldDB" id="A0A0P6VW33"/>
<dbReference type="EMBL" id="LJYW01000001">
    <property type="protein sequence ID" value="KPL55286.1"/>
    <property type="molecule type" value="Genomic_DNA"/>
</dbReference>
<dbReference type="RefSeq" id="WP_054361452.1">
    <property type="nucleotide sequence ID" value="NZ_LJYW01000001.1"/>
</dbReference>
<accession>A0A0P6VW33</accession>
<dbReference type="Gene3D" id="3.30.70.1520">
    <property type="entry name" value="Heterotetrameric sarcosine oxidase"/>
    <property type="match status" value="1"/>
</dbReference>
<proteinExistence type="predicted"/>
<evidence type="ECO:0000313" key="1">
    <source>
        <dbReference type="EMBL" id="KPL55286.1"/>
    </source>
</evidence>
<dbReference type="InterPro" id="IPR007375">
    <property type="entry name" value="SoxG"/>
</dbReference>
<dbReference type="Proteomes" id="UP000048984">
    <property type="component" value="Unassembled WGS sequence"/>
</dbReference>
<gene>
    <name evidence="1" type="ORF">ABB55_26155</name>
</gene>
<dbReference type="SUPFAM" id="SSF103025">
    <property type="entry name" value="Folate-binding domain"/>
    <property type="match status" value="1"/>
</dbReference>
<reference evidence="1 2" key="2">
    <citation type="submission" date="2015-10" db="EMBL/GenBank/DDBJ databases">
        <title>Draft Genome Sequence of Prosthecomicrobium hirschii ATCC 27832.</title>
        <authorList>
            <person name="Daniel J."/>
            <person name="Givan S.A."/>
            <person name="Brun Y.V."/>
            <person name="Brown P.J."/>
        </authorList>
    </citation>
    <scope>NUCLEOTIDE SEQUENCE [LARGE SCALE GENOMIC DNA]</scope>
    <source>
        <strain evidence="1 2">16</strain>
    </source>
</reference>
<organism evidence="1 2">
    <name type="scientific">Prosthecodimorpha hirschii</name>
    <dbReference type="NCBI Taxonomy" id="665126"/>
    <lineage>
        <taxon>Bacteria</taxon>
        <taxon>Pseudomonadati</taxon>
        <taxon>Pseudomonadota</taxon>
        <taxon>Alphaproteobacteria</taxon>
        <taxon>Hyphomicrobiales</taxon>
        <taxon>Ancalomicrobiaceae</taxon>
        <taxon>Prosthecodimorpha</taxon>
    </lineage>
</organism>
<sequence>MPDAVTVRPFETGFAAIVAPRSRAAAARSRFAETFGFALPEGPRLARAGDLMAFGIGVDHWVAAAPGDGWALERRLAASLGETALVTDQTDAREGFRIEGPAARLLLETGCSLDLHVSVFPAGAAAVTEIAGMPVWLWTEDAASFQVAVSRSYAESFAQWLDHAVAATRARVAAGERAA</sequence>
<name>A0A0P6VW33_9HYPH</name>
<evidence type="ECO:0008006" key="3">
    <source>
        <dbReference type="Google" id="ProtNLM"/>
    </source>
</evidence>
<reference evidence="1 2" key="1">
    <citation type="submission" date="2015-09" db="EMBL/GenBank/DDBJ databases">
        <authorList>
            <person name="Jackson K.R."/>
            <person name="Lunt B.L."/>
            <person name="Fisher J.N.B."/>
            <person name="Gardner A.V."/>
            <person name="Bailey M.E."/>
            <person name="Deus L.M."/>
            <person name="Earl A.S."/>
            <person name="Gibby P.D."/>
            <person name="Hartmann K.A."/>
            <person name="Liu J.E."/>
            <person name="Manci A.M."/>
            <person name="Nielsen D.A."/>
            <person name="Solomon M.B."/>
            <person name="Breakwell D.P."/>
            <person name="Burnett S.H."/>
            <person name="Grose J.H."/>
        </authorList>
    </citation>
    <scope>NUCLEOTIDE SEQUENCE [LARGE SCALE GENOMIC DNA]</scope>
    <source>
        <strain evidence="1 2">16</strain>
    </source>
</reference>